<feature type="transmembrane region" description="Helical" evidence="7">
    <location>
        <begin position="204"/>
        <end position="222"/>
    </location>
</feature>
<sequence>MSEKKYGLTVKVAVLSIGVLLYLGNIMGPILGLIVKEFPDVNPDLVKLIQTMPSLSTMVVSLIVGAIGNKVKKRTLVFIACFCIFFGGIAPVFLYDFNLLLISRAFFGIGPGIAFPLASGMIGQLFEGAERQKMMGLRGSVGTATGFILSLLSGQIAKVNWRYSFFLMSIALLCFIVQLIWLPEPEVKQPAVSGTKEKIVLTKWLWLIALMNIGYNIMLVSYSTNMSIVVIQGNIGDVGQAGIVSACYTIGAFLAGMSFAKIEQAIKRYTVALAVGLLGSGLLILLLSTNIFMFFVGAFVSGTGFGLYNPCVTLKVIGSVARNATTRAMSIYIVSQSGAAFLSPIIFMFLKSALGLTGLKASWMISSPALLTAALAIVVFVTFTGKPKDAQISAAQ</sequence>
<dbReference type="Pfam" id="PF07690">
    <property type="entry name" value="MFS_1"/>
    <property type="match status" value="1"/>
</dbReference>
<feature type="transmembrane region" description="Helical" evidence="7">
    <location>
        <begin position="135"/>
        <end position="157"/>
    </location>
</feature>
<protein>
    <submittedName>
        <fullName evidence="9">Bacillibactin exporter</fullName>
    </submittedName>
</protein>
<comment type="subcellular location">
    <subcellularLocation>
        <location evidence="1">Cell membrane</location>
        <topology evidence="1">Multi-pass membrane protein</topology>
    </subcellularLocation>
</comment>
<evidence type="ECO:0000256" key="3">
    <source>
        <dbReference type="ARBA" id="ARBA00022475"/>
    </source>
</evidence>
<dbReference type="InterPro" id="IPR020846">
    <property type="entry name" value="MFS_dom"/>
</dbReference>
<proteinExistence type="predicted"/>
<dbReference type="OrthoDB" id="9812221at2"/>
<evidence type="ECO:0000256" key="4">
    <source>
        <dbReference type="ARBA" id="ARBA00022692"/>
    </source>
</evidence>
<dbReference type="STRING" id="36849.OXPF_32030"/>
<dbReference type="SUPFAM" id="SSF103473">
    <property type="entry name" value="MFS general substrate transporter"/>
    <property type="match status" value="1"/>
</dbReference>
<feature type="transmembrane region" description="Helical" evidence="7">
    <location>
        <begin position="101"/>
        <end position="123"/>
    </location>
</feature>
<dbReference type="PATRIC" id="fig|36849.3.peg.3393"/>
<name>A0A0P8WLB3_9CLOT</name>
<keyword evidence="5 7" id="KW-1133">Transmembrane helix</keyword>
<feature type="transmembrane region" description="Helical" evidence="7">
    <location>
        <begin position="163"/>
        <end position="183"/>
    </location>
</feature>
<dbReference type="AlphaFoldDB" id="A0A0P8WLB3"/>
<feature type="transmembrane region" description="Helical" evidence="7">
    <location>
        <begin position="75"/>
        <end position="95"/>
    </location>
</feature>
<comment type="caution">
    <text evidence="9">The sequence shown here is derived from an EMBL/GenBank/DDBJ whole genome shotgun (WGS) entry which is preliminary data.</text>
</comment>
<feature type="transmembrane region" description="Helical" evidence="7">
    <location>
        <begin position="362"/>
        <end position="383"/>
    </location>
</feature>
<evidence type="ECO:0000259" key="8">
    <source>
        <dbReference type="PROSITE" id="PS50850"/>
    </source>
</evidence>
<feature type="domain" description="Major facilitator superfamily (MFS) profile" evidence="8">
    <location>
        <begin position="9"/>
        <end position="385"/>
    </location>
</feature>
<evidence type="ECO:0000313" key="10">
    <source>
        <dbReference type="Proteomes" id="UP000050326"/>
    </source>
</evidence>
<evidence type="ECO:0000256" key="5">
    <source>
        <dbReference type="ARBA" id="ARBA00022989"/>
    </source>
</evidence>
<reference evidence="9 10" key="1">
    <citation type="submission" date="2015-09" db="EMBL/GenBank/DDBJ databases">
        <title>Genome sequence of Oxobacter pfennigii DSM 3222.</title>
        <authorList>
            <person name="Poehlein A."/>
            <person name="Bengelsdorf F.R."/>
            <person name="Schiel-Bengelsdorf B."/>
            <person name="Duerre P."/>
            <person name="Daniel R."/>
        </authorList>
    </citation>
    <scope>NUCLEOTIDE SEQUENCE [LARGE SCALE GENOMIC DNA]</scope>
    <source>
        <strain evidence="9 10">DSM 3222</strain>
    </source>
</reference>
<feature type="transmembrane region" description="Helical" evidence="7">
    <location>
        <begin position="12"/>
        <end position="35"/>
    </location>
</feature>
<evidence type="ECO:0000256" key="1">
    <source>
        <dbReference type="ARBA" id="ARBA00004651"/>
    </source>
</evidence>
<keyword evidence="6 7" id="KW-0472">Membrane</keyword>
<keyword evidence="3" id="KW-1003">Cell membrane</keyword>
<feature type="transmembrane region" description="Helical" evidence="7">
    <location>
        <begin position="47"/>
        <end position="68"/>
    </location>
</feature>
<accession>A0A0P8WLB3</accession>
<dbReference type="RefSeq" id="WP_054876202.1">
    <property type="nucleotide sequence ID" value="NZ_LKET01000041.1"/>
</dbReference>
<dbReference type="InterPro" id="IPR011701">
    <property type="entry name" value="MFS"/>
</dbReference>
<keyword evidence="2" id="KW-0813">Transport</keyword>
<keyword evidence="10" id="KW-1185">Reference proteome</keyword>
<dbReference type="Gene3D" id="1.20.1250.20">
    <property type="entry name" value="MFS general substrate transporter like domains"/>
    <property type="match status" value="1"/>
</dbReference>
<dbReference type="Proteomes" id="UP000050326">
    <property type="component" value="Unassembled WGS sequence"/>
</dbReference>
<dbReference type="EMBL" id="LKET01000041">
    <property type="protein sequence ID" value="KPU43189.1"/>
    <property type="molecule type" value="Genomic_DNA"/>
</dbReference>
<dbReference type="GO" id="GO:0022857">
    <property type="term" value="F:transmembrane transporter activity"/>
    <property type="evidence" value="ECO:0007669"/>
    <property type="project" value="InterPro"/>
</dbReference>
<evidence type="ECO:0000256" key="2">
    <source>
        <dbReference type="ARBA" id="ARBA00022448"/>
    </source>
</evidence>
<dbReference type="PANTHER" id="PTHR43124:SF3">
    <property type="entry name" value="CHLORAMPHENICOL EFFLUX PUMP RV0191"/>
    <property type="match status" value="1"/>
</dbReference>
<dbReference type="GO" id="GO:0005886">
    <property type="term" value="C:plasma membrane"/>
    <property type="evidence" value="ECO:0007669"/>
    <property type="project" value="UniProtKB-SubCell"/>
</dbReference>
<evidence type="ECO:0000256" key="6">
    <source>
        <dbReference type="ARBA" id="ARBA00023136"/>
    </source>
</evidence>
<organism evidence="9 10">
    <name type="scientific">Oxobacter pfennigii</name>
    <dbReference type="NCBI Taxonomy" id="36849"/>
    <lineage>
        <taxon>Bacteria</taxon>
        <taxon>Bacillati</taxon>
        <taxon>Bacillota</taxon>
        <taxon>Clostridia</taxon>
        <taxon>Eubacteriales</taxon>
        <taxon>Clostridiaceae</taxon>
        <taxon>Oxobacter</taxon>
    </lineage>
</organism>
<feature type="transmembrane region" description="Helical" evidence="7">
    <location>
        <begin position="293"/>
        <end position="317"/>
    </location>
</feature>
<dbReference type="InterPro" id="IPR036259">
    <property type="entry name" value="MFS_trans_sf"/>
</dbReference>
<dbReference type="InterPro" id="IPR050189">
    <property type="entry name" value="MFS_Efflux_Transporters"/>
</dbReference>
<feature type="transmembrane region" description="Helical" evidence="7">
    <location>
        <begin position="242"/>
        <end position="262"/>
    </location>
</feature>
<feature type="transmembrane region" description="Helical" evidence="7">
    <location>
        <begin position="269"/>
        <end position="287"/>
    </location>
</feature>
<dbReference type="PANTHER" id="PTHR43124">
    <property type="entry name" value="PURINE EFFLUX PUMP PBUE"/>
    <property type="match status" value="1"/>
</dbReference>
<keyword evidence="4 7" id="KW-0812">Transmembrane</keyword>
<evidence type="ECO:0000256" key="7">
    <source>
        <dbReference type="SAM" id="Phobius"/>
    </source>
</evidence>
<feature type="transmembrane region" description="Helical" evidence="7">
    <location>
        <begin position="329"/>
        <end position="350"/>
    </location>
</feature>
<evidence type="ECO:0000313" key="9">
    <source>
        <dbReference type="EMBL" id="KPU43189.1"/>
    </source>
</evidence>
<gene>
    <name evidence="9" type="primary">ymfD_4</name>
    <name evidence="9" type="ORF">OXPF_32030</name>
</gene>
<dbReference type="PROSITE" id="PS50850">
    <property type="entry name" value="MFS"/>
    <property type="match status" value="1"/>
</dbReference>